<dbReference type="InterPro" id="IPR050135">
    <property type="entry name" value="dGTPase-like"/>
</dbReference>
<dbReference type="SMART" id="SM00471">
    <property type="entry name" value="HDc"/>
    <property type="match status" value="1"/>
</dbReference>
<sequence>MGVNLREDWEILEYKILSPRAAKSDKAERLLPEENCPLRTAFQRDRDRIIHSKSFRRLIHKTQVFLSPEGDHYRTRLTHTLEVMQISRTISRCLKLNEDLTEAISLGHDLGHPPFGHAGEEALNEAVNLRTGGSFKHYEQSLRVVDFIERRFSQEGKLLIGLNLTNETRDGILNHAKGLGSLEGYGKAKTLEGEVVKYSDVIAYVNHDLDDAIRASIIYEENIPAVVTQVLGSSTTVRIKSFVEELVKYYQDKNELGFSPSVNQALHQLREFLKNNLYLRVSPAKSEEGKARKLIINLYDYLMENNDFPSLKTENKNQAVVDYLSGMTDRFALSFYEKHFLPSPFGLD</sequence>
<dbReference type="Proteomes" id="UP000811545">
    <property type="component" value="Unassembled WGS sequence"/>
</dbReference>
<feature type="domain" description="HD" evidence="2">
    <location>
        <begin position="76"/>
        <end position="182"/>
    </location>
</feature>
<accession>A0A9E2F173</accession>
<keyword evidence="1" id="KW-0378">Hydrolase</keyword>
<dbReference type="Pfam" id="PF13286">
    <property type="entry name" value="HD_assoc"/>
    <property type="match status" value="1"/>
</dbReference>
<protein>
    <submittedName>
        <fullName evidence="3">Deoxyguanosinetriphosphate triphosphohydrolase-like protein</fullName>
    </submittedName>
</protein>
<dbReference type="CDD" id="cd00077">
    <property type="entry name" value="HDc"/>
    <property type="match status" value="1"/>
</dbReference>
<gene>
    <name evidence="3" type="primary">dgt</name>
    <name evidence="3" type="ORF">DDT42_00288</name>
</gene>
<evidence type="ECO:0000259" key="2">
    <source>
        <dbReference type="PROSITE" id="PS51831"/>
    </source>
</evidence>
<dbReference type="NCBIfam" id="TIGR01353">
    <property type="entry name" value="dGTP_triPase"/>
    <property type="match status" value="1"/>
</dbReference>
<comment type="caution">
    <text evidence="3">The sequence shown here is derived from an EMBL/GenBank/DDBJ whole genome shotgun (WGS) entry which is preliminary data.</text>
</comment>
<evidence type="ECO:0000313" key="3">
    <source>
        <dbReference type="EMBL" id="MBT9144447.1"/>
    </source>
</evidence>
<reference evidence="3 4" key="1">
    <citation type="journal article" date="2021" name="bioRxiv">
        <title>Unique metabolic strategies in Hadean analogues reveal hints for primordial physiology.</title>
        <authorList>
            <person name="Nobu M.K."/>
            <person name="Nakai R."/>
            <person name="Tamazawa S."/>
            <person name="Mori H."/>
            <person name="Toyoda A."/>
            <person name="Ijiri A."/>
            <person name="Suzuki S."/>
            <person name="Kurokawa K."/>
            <person name="Kamagata Y."/>
            <person name="Tamaki H."/>
        </authorList>
    </citation>
    <scope>NUCLEOTIDE SEQUENCE [LARGE SCALE GENOMIC DNA]</scope>
    <source>
        <strain evidence="3">BS525</strain>
    </source>
</reference>
<dbReference type="Pfam" id="PF01966">
    <property type="entry name" value="HD"/>
    <property type="match status" value="1"/>
</dbReference>
<dbReference type="EMBL" id="QLTW01000008">
    <property type="protein sequence ID" value="MBT9144447.1"/>
    <property type="molecule type" value="Genomic_DNA"/>
</dbReference>
<evidence type="ECO:0000256" key="1">
    <source>
        <dbReference type="ARBA" id="ARBA00022801"/>
    </source>
</evidence>
<evidence type="ECO:0000313" key="4">
    <source>
        <dbReference type="Proteomes" id="UP000811545"/>
    </source>
</evidence>
<dbReference type="PANTHER" id="PTHR11373:SF43">
    <property type="entry name" value="DEOXYGUANOSINETRIPHOSPHATE TRIPHOSPHOHYDROLASE-LIKE PROTEIN"/>
    <property type="match status" value="1"/>
</dbReference>
<dbReference type="InterPro" id="IPR026875">
    <property type="entry name" value="PHydrolase_assoc_dom"/>
</dbReference>
<name>A0A9E2F173_PSYF1</name>
<dbReference type="InterPro" id="IPR006674">
    <property type="entry name" value="HD_domain"/>
</dbReference>
<dbReference type="PANTHER" id="PTHR11373">
    <property type="entry name" value="DEOXYNUCLEOSIDE TRIPHOSPHATE TRIPHOSPHOHYDROLASE"/>
    <property type="match status" value="1"/>
</dbReference>
<dbReference type="NCBIfam" id="NF002327">
    <property type="entry name" value="PRK01286.1-2"/>
    <property type="match status" value="1"/>
</dbReference>
<dbReference type="InterPro" id="IPR006261">
    <property type="entry name" value="dGTPase"/>
</dbReference>
<dbReference type="Gene3D" id="1.10.3210.10">
    <property type="entry name" value="Hypothetical protein af1432"/>
    <property type="match status" value="1"/>
</dbReference>
<organism evidence="3 4">
    <name type="scientific">Psychracetigena formicireducens</name>
    <dbReference type="NCBI Taxonomy" id="2986056"/>
    <lineage>
        <taxon>Bacteria</taxon>
        <taxon>Bacillati</taxon>
        <taxon>Candidatus Lithacetigenota</taxon>
        <taxon>Candidatus Psychracetigena</taxon>
    </lineage>
</organism>
<dbReference type="GO" id="GO:0006203">
    <property type="term" value="P:dGTP catabolic process"/>
    <property type="evidence" value="ECO:0007669"/>
    <property type="project" value="TreeGrafter"/>
</dbReference>
<dbReference type="SUPFAM" id="SSF109604">
    <property type="entry name" value="HD-domain/PDEase-like"/>
    <property type="match status" value="1"/>
</dbReference>
<proteinExistence type="predicted"/>
<dbReference type="AlphaFoldDB" id="A0A9E2F173"/>
<dbReference type="InterPro" id="IPR003607">
    <property type="entry name" value="HD/PDEase_dom"/>
</dbReference>
<dbReference type="PROSITE" id="PS51831">
    <property type="entry name" value="HD"/>
    <property type="match status" value="1"/>
</dbReference>
<dbReference type="GO" id="GO:0008832">
    <property type="term" value="F:dGTPase activity"/>
    <property type="evidence" value="ECO:0007669"/>
    <property type="project" value="TreeGrafter"/>
</dbReference>